<evidence type="ECO:0000256" key="2">
    <source>
        <dbReference type="ARBA" id="ARBA00022737"/>
    </source>
</evidence>
<comment type="caution">
    <text evidence="4">The sequence shown here is derived from an EMBL/GenBank/DDBJ whole genome shotgun (WGS) entry which is preliminary data.</text>
</comment>
<organism evidence="4 5">
    <name type="scientific">Lepraria neglecta</name>
    <dbReference type="NCBI Taxonomy" id="209136"/>
    <lineage>
        <taxon>Eukaryota</taxon>
        <taxon>Fungi</taxon>
        <taxon>Dikarya</taxon>
        <taxon>Ascomycota</taxon>
        <taxon>Pezizomycotina</taxon>
        <taxon>Lecanoromycetes</taxon>
        <taxon>OSLEUM clade</taxon>
        <taxon>Lecanoromycetidae</taxon>
        <taxon>Lecanorales</taxon>
        <taxon>Lecanorineae</taxon>
        <taxon>Stereocaulaceae</taxon>
        <taxon>Lepraria</taxon>
    </lineage>
</organism>
<dbReference type="PANTHER" id="PTHR46108">
    <property type="entry name" value="BLUE CHEESE"/>
    <property type="match status" value="1"/>
</dbReference>
<evidence type="ECO:0000313" key="4">
    <source>
        <dbReference type="EMBL" id="KAK3167262.1"/>
    </source>
</evidence>
<dbReference type="SUPFAM" id="SSF50978">
    <property type="entry name" value="WD40 repeat-like"/>
    <property type="match status" value="1"/>
</dbReference>
<name>A0AAE0DDR4_9LECA</name>
<dbReference type="InterPro" id="IPR019775">
    <property type="entry name" value="WD40_repeat_CS"/>
</dbReference>
<evidence type="ECO:0000313" key="5">
    <source>
        <dbReference type="Proteomes" id="UP001276659"/>
    </source>
</evidence>
<evidence type="ECO:0000256" key="1">
    <source>
        <dbReference type="ARBA" id="ARBA00022574"/>
    </source>
</evidence>
<dbReference type="InterPro" id="IPR036322">
    <property type="entry name" value="WD40_repeat_dom_sf"/>
</dbReference>
<dbReference type="AlphaFoldDB" id="A0AAE0DDR4"/>
<dbReference type="PROSITE" id="PS50082">
    <property type="entry name" value="WD_REPEATS_2"/>
    <property type="match status" value="1"/>
</dbReference>
<dbReference type="PROSITE" id="PS00678">
    <property type="entry name" value="WD_REPEATS_1"/>
    <property type="match status" value="1"/>
</dbReference>
<feature type="repeat" description="WD" evidence="3">
    <location>
        <begin position="1"/>
        <end position="33"/>
    </location>
</feature>
<dbReference type="InterPro" id="IPR015943">
    <property type="entry name" value="WD40/YVTN_repeat-like_dom_sf"/>
</dbReference>
<sequence length="185" mass="20378">MLAVSRSFSALMSASSDGQVLLWDLNRLELVRRLTTGKPVECARINDVTGVIMLCRGSEVSLWTLNGDLILEQNVYVEGDDTISSCAFYEGSGNEYLERNLIFTGHRKGVVNVWNIAISDSSFVLEHVKRMHHLDHAGYNIGATITSILPMAQKVYTGDDDGRVVGLLLHAPSECPQSLTYTFAV</sequence>
<dbReference type="Proteomes" id="UP001276659">
    <property type="component" value="Unassembled WGS sequence"/>
</dbReference>
<dbReference type="EMBL" id="JASNWA010000011">
    <property type="protein sequence ID" value="KAK3167262.1"/>
    <property type="molecule type" value="Genomic_DNA"/>
</dbReference>
<dbReference type="InterPro" id="IPR001680">
    <property type="entry name" value="WD40_rpt"/>
</dbReference>
<dbReference type="Gene3D" id="2.130.10.10">
    <property type="entry name" value="YVTN repeat-like/Quinoprotein amine dehydrogenase"/>
    <property type="match status" value="1"/>
</dbReference>
<proteinExistence type="predicted"/>
<dbReference type="InterPro" id="IPR051944">
    <property type="entry name" value="BEACH_domain_protein"/>
</dbReference>
<gene>
    <name evidence="4" type="ORF">OEA41_010388</name>
</gene>
<accession>A0AAE0DDR4</accession>
<keyword evidence="1 3" id="KW-0853">WD repeat</keyword>
<protein>
    <submittedName>
        <fullName evidence="4">Uncharacterized protein</fullName>
    </submittedName>
</protein>
<evidence type="ECO:0000256" key="3">
    <source>
        <dbReference type="PROSITE-ProRule" id="PRU00221"/>
    </source>
</evidence>
<keyword evidence="5" id="KW-1185">Reference proteome</keyword>
<keyword evidence="2" id="KW-0677">Repeat</keyword>
<dbReference type="PANTHER" id="PTHR46108:SF4">
    <property type="entry name" value="BLUE CHEESE"/>
    <property type="match status" value="1"/>
</dbReference>
<reference evidence="4" key="1">
    <citation type="submission" date="2022-11" db="EMBL/GenBank/DDBJ databases">
        <title>Chromosomal genome sequence assembly and mating type (MAT) locus characterization of the leprose asexual lichenized fungus Lepraria neglecta (Nyl.) Erichsen.</title>
        <authorList>
            <person name="Allen J.L."/>
            <person name="Pfeffer B."/>
        </authorList>
    </citation>
    <scope>NUCLEOTIDE SEQUENCE</scope>
    <source>
        <strain evidence="4">Allen 5258</strain>
    </source>
</reference>